<protein>
    <submittedName>
        <fullName evidence="9">Intracellular growth attenuator protein igaA</fullName>
    </submittedName>
</protein>
<evidence type="ECO:0000313" key="10">
    <source>
        <dbReference type="Proteomes" id="UP000014900"/>
    </source>
</evidence>
<dbReference type="eggNOG" id="ENOG502Z8KK">
    <property type="taxonomic scope" value="Bacteria"/>
</dbReference>
<evidence type="ECO:0000256" key="7">
    <source>
        <dbReference type="ARBA" id="ARBA00023136"/>
    </source>
</evidence>
<evidence type="ECO:0000256" key="6">
    <source>
        <dbReference type="ARBA" id="ARBA00022989"/>
    </source>
</evidence>
<dbReference type="PATRIC" id="fig|1348660.3.peg.4705"/>
<sequence length="717" mass="79796">MQDGDSMSTIVLILALVLACLIAAGLYLWFKARNQPMLTRALPFIKPTHRKLSGEERMAVEHYLSLQNMLSNKLLPGSSPSLPSAKLALTPQSDNVYPVTHAITRYGLASDEPNKWRYYLDAEEVHLPPFWEQYISADNHVEVIKTQTLPLVISLNGHSLKDHIHDRPQPPVVTATPTKNASIRKEESEHVELVNIRKETPEEHTLNRPNGIKEAGIISAALLLLFFSLISPVLVIPWMIFVAVLTIAWGCWNLFRQPAARELKEVHCLRGTPKRWGLFGESNQGQISNISLGIIDLIYPPHWQPYITQDLGKTTDVDIYLNRQVVRQGRFLSLHDEVKNFPLQQWGKNAVLMASSLLILVLLLTYIPLSLPLKLSTAWLQGAQKIEVTNVQALEGTTLRIGDQLKAQGNGMCYVPPLANGTNASNFMPFDCSGIYWNTAAPLPQPESEVIDKASALLAAVNTQLHPEVAEQKLNPQLASAIEKSGMILLDDFSGIVLKTQDLCQAENDCVRLKNALVNLGNVKNWNTLVKRAKSGSLQGVNVLLRPVSAESLESLTKVAASSFVYNETRQAAAALNSPPPGGFLISSDEGKQLVNHPQPAVPLNEYNALEQWNELQRLAGMLLHTPFEAQGVITNISVDANGTRHIALHSEPDMITLWRYLGTSLLLLAVTVILGYNAWRFAQRYRLNQHRIADIQRYYESCFNPQLTPMSLRPMA</sequence>
<feature type="transmembrane region" description="Helical" evidence="8">
    <location>
        <begin position="6"/>
        <end position="30"/>
    </location>
</feature>
<feature type="transmembrane region" description="Helical" evidence="8">
    <location>
        <begin position="658"/>
        <end position="680"/>
    </location>
</feature>
<dbReference type="InterPro" id="IPR010771">
    <property type="entry name" value="IgaA"/>
</dbReference>
<evidence type="ECO:0000256" key="2">
    <source>
        <dbReference type="ARBA" id="ARBA00009494"/>
    </source>
</evidence>
<keyword evidence="3" id="KW-1003">Cell membrane</keyword>
<feature type="transmembrane region" description="Helical" evidence="8">
    <location>
        <begin position="350"/>
        <end position="369"/>
    </location>
</feature>
<dbReference type="EMBL" id="CP006566">
    <property type="protein sequence ID" value="AGP46396.1"/>
    <property type="molecule type" value="Genomic_DNA"/>
</dbReference>
<name>S4YPG4_SERPL</name>
<dbReference type="GO" id="GO:0005886">
    <property type="term" value="C:plasma membrane"/>
    <property type="evidence" value="ECO:0007669"/>
    <property type="project" value="UniProtKB-SubCell"/>
</dbReference>
<organism evidence="9 10">
    <name type="scientific">Serratia plymuthica S13</name>
    <dbReference type="NCBI Taxonomy" id="1348660"/>
    <lineage>
        <taxon>Bacteria</taxon>
        <taxon>Pseudomonadati</taxon>
        <taxon>Pseudomonadota</taxon>
        <taxon>Gammaproteobacteria</taxon>
        <taxon>Enterobacterales</taxon>
        <taxon>Yersiniaceae</taxon>
        <taxon>Serratia</taxon>
    </lineage>
</organism>
<evidence type="ECO:0000256" key="5">
    <source>
        <dbReference type="ARBA" id="ARBA00022692"/>
    </source>
</evidence>
<gene>
    <name evidence="9" type="ORF">M621_24045</name>
</gene>
<evidence type="ECO:0000256" key="8">
    <source>
        <dbReference type="SAM" id="Phobius"/>
    </source>
</evidence>
<feature type="transmembrane region" description="Helical" evidence="8">
    <location>
        <begin position="236"/>
        <end position="255"/>
    </location>
</feature>
<dbReference type="HOGENOM" id="CLU_014723_0_0_6"/>
<keyword evidence="4" id="KW-0997">Cell inner membrane</keyword>
<dbReference type="AlphaFoldDB" id="S4YPG4"/>
<dbReference type="Pfam" id="PF07095">
    <property type="entry name" value="IgaA"/>
    <property type="match status" value="1"/>
</dbReference>
<evidence type="ECO:0000256" key="4">
    <source>
        <dbReference type="ARBA" id="ARBA00022519"/>
    </source>
</evidence>
<reference evidence="9 10" key="1">
    <citation type="journal article" date="2013" name="Genome Announc.">
        <title>Genome Sequence of Serratia plymuthica Strain S13, an Endophyte with Germination- and Plant-Growth-Promoting Activity from the Flower of Styrian Oil Pumpkin.</title>
        <authorList>
            <person name="Muller H."/>
            <person name="Furnkranz M."/>
            <person name="Grube M."/>
            <person name="Berg G."/>
        </authorList>
    </citation>
    <scope>NUCLEOTIDE SEQUENCE [LARGE SCALE GENOMIC DNA]</scope>
    <source>
        <strain evidence="9">S13</strain>
    </source>
</reference>
<accession>S4YPG4</accession>
<keyword evidence="7 8" id="KW-0472">Membrane</keyword>
<comment type="similarity">
    <text evidence="2">Belongs to the IgaA family.</text>
</comment>
<evidence type="ECO:0000256" key="1">
    <source>
        <dbReference type="ARBA" id="ARBA00004429"/>
    </source>
</evidence>
<dbReference type="KEGG" id="sry:M621_24045"/>
<keyword evidence="5 8" id="KW-0812">Transmembrane</keyword>
<comment type="subcellular location">
    <subcellularLocation>
        <location evidence="1">Cell inner membrane</location>
        <topology evidence="1">Multi-pass membrane protein</topology>
    </subcellularLocation>
</comment>
<keyword evidence="6 8" id="KW-1133">Transmembrane helix</keyword>
<evidence type="ECO:0000256" key="3">
    <source>
        <dbReference type="ARBA" id="ARBA00022475"/>
    </source>
</evidence>
<feature type="transmembrane region" description="Helical" evidence="8">
    <location>
        <begin position="211"/>
        <end position="230"/>
    </location>
</feature>
<dbReference type="Proteomes" id="UP000014900">
    <property type="component" value="Chromosome"/>
</dbReference>
<evidence type="ECO:0000313" key="9">
    <source>
        <dbReference type="EMBL" id="AGP46396.1"/>
    </source>
</evidence>
<proteinExistence type="inferred from homology"/>